<feature type="compositionally biased region" description="Basic and acidic residues" evidence="1">
    <location>
        <begin position="1"/>
        <end position="28"/>
    </location>
</feature>
<organism evidence="2 3">
    <name type="scientific">Mya arenaria</name>
    <name type="common">Soft-shell clam</name>
    <dbReference type="NCBI Taxonomy" id="6604"/>
    <lineage>
        <taxon>Eukaryota</taxon>
        <taxon>Metazoa</taxon>
        <taxon>Spiralia</taxon>
        <taxon>Lophotrochozoa</taxon>
        <taxon>Mollusca</taxon>
        <taxon>Bivalvia</taxon>
        <taxon>Autobranchia</taxon>
        <taxon>Heteroconchia</taxon>
        <taxon>Euheterodonta</taxon>
        <taxon>Imparidentia</taxon>
        <taxon>Neoheterodontei</taxon>
        <taxon>Myida</taxon>
        <taxon>Myoidea</taxon>
        <taxon>Myidae</taxon>
        <taxon>Mya</taxon>
    </lineage>
</organism>
<feature type="compositionally biased region" description="Polar residues" evidence="1">
    <location>
        <begin position="181"/>
        <end position="190"/>
    </location>
</feature>
<protein>
    <submittedName>
        <fullName evidence="2">Uncharacterized protein</fullName>
    </submittedName>
</protein>
<evidence type="ECO:0000313" key="2">
    <source>
        <dbReference type="EMBL" id="WAQ95631.1"/>
    </source>
</evidence>
<accession>A0ABY7DG98</accession>
<dbReference type="EMBL" id="CP111013">
    <property type="protein sequence ID" value="WAQ95631.1"/>
    <property type="molecule type" value="Genomic_DNA"/>
</dbReference>
<feature type="compositionally biased region" description="Basic residues" evidence="1">
    <location>
        <begin position="128"/>
        <end position="140"/>
    </location>
</feature>
<name>A0ABY7DG98_MYAAR</name>
<proteinExistence type="predicted"/>
<evidence type="ECO:0000256" key="1">
    <source>
        <dbReference type="SAM" id="MobiDB-lite"/>
    </source>
</evidence>
<evidence type="ECO:0000313" key="3">
    <source>
        <dbReference type="Proteomes" id="UP001164746"/>
    </source>
</evidence>
<reference evidence="2" key="1">
    <citation type="submission" date="2022-11" db="EMBL/GenBank/DDBJ databases">
        <title>Centuries of genome instability and evolution in soft-shell clam transmissible cancer (bioRxiv).</title>
        <authorList>
            <person name="Hart S.F.M."/>
            <person name="Yonemitsu M.A."/>
            <person name="Giersch R.M."/>
            <person name="Beal B.F."/>
            <person name="Arriagada G."/>
            <person name="Davis B.W."/>
            <person name="Ostrander E.A."/>
            <person name="Goff S.P."/>
            <person name="Metzger M.J."/>
        </authorList>
    </citation>
    <scope>NUCLEOTIDE SEQUENCE</scope>
    <source>
        <strain evidence="2">MELC-2E11</strain>
        <tissue evidence="2">Siphon/mantle</tissue>
    </source>
</reference>
<feature type="compositionally biased region" description="Basic and acidic residues" evidence="1">
    <location>
        <begin position="37"/>
        <end position="54"/>
    </location>
</feature>
<sequence length="190" mass="22068">MPDEHKGERSKHESRRSGRYRDENERRDRQGKRRRDKSRDRRDDRERSGERSSVEDVSSDDLPMMDSNNNGKNEKKQTLDLDNCERKVEAVNEDSDEKKSQTGLKICISTLDTSDDSPEKFVRAKPVAVKKKSPLRKRNSGNREDDLKIVSSIKESYRKEKEKDITSPKETMKSLSPEMNVLSSESKNHV</sequence>
<keyword evidence="3" id="KW-1185">Reference proteome</keyword>
<feature type="compositionally biased region" description="Basic and acidic residues" evidence="1">
    <location>
        <begin position="72"/>
        <end position="100"/>
    </location>
</feature>
<dbReference type="Proteomes" id="UP001164746">
    <property type="component" value="Chromosome 2"/>
</dbReference>
<feature type="compositionally biased region" description="Basic and acidic residues" evidence="1">
    <location>
        <begin position="155"/>
        <end position="172"/>
    </location>
</feature>
<gene>
    <name evidence="2" type="ORF">MAR_028321</name>
</gene>
<feature type="region of interest" description="Disordered" evidence="1">
    <location>
        <begin position="1"/>
        <end position="190"/>
    </location>
</feature>